<keyword evidence="3" id="KW-0238">DNA-binding</keyword>
<reference evidence="8" key="1">
    <citation type="submission" date="2012-12" db="EMBL/GenBank/DDBJ databases">
        <title>Genome Sequence of Photobacterium leiognathi lrivu.4.1.</title>
        <authorList>
            <person name="Urbanczyk H."/>
            <person name="Ogura Y."/>
            <person name="Hayashi T."/>
            <person name="Dunlap P.V."/>
        </authorList>
    </citation>
    <scope>NUCLEOTIDE SEQUENCE [LARGE SCALE GENOMIC DNA]</scope>
    <source>
        <strain evidence="8">lrivu.4.1</strain>
    </source>
</reference>
<accession>V5F5Y7</accession>
<dbReference type="RefSeq" id="WP_023934157.1">
    <property type="nucleotide sequence ID" value="NZ_DF196820.1"/>
</dbReference>
<sequence length="998" mass="114928">MPVDFLEHQHDSYGRYCQPPTPQDLSRCFHLDDLDLELISEKRGAHNRLGFALQLSTLRYLGLFIKQPFDVPDIVLETLAEQLNLNEKVDYQRYLEGSQRWHHVQQIREHYGYTDLSEGRIVFYFCRWLYALCWSGIDRPKVLFEKAQYWLIAHKVILPGRSTLERFISKLRARVDKRIWRILVSDLTLEQQKQLLELLLPRPTQRLSVLEKLRTSPVNANSKTINKEIQRLIEVRKYHFPWQFKKNIPIVRIKLLSRYASTAKVAALRRMSHLKKLAILRALMASLEASIQDDILVIFESIIQEIFNSADRTYKQNRQRNLKDMDDAALQLAKLGQLVLDDSVPESELRAAIFAQLSPQQISGAVSKVTELTRPHDKVFFQELDEKYRTLRIFLPKLLAQVQFQGNAGAKQVLEALGWMSSNMVRRKVKNSAPLESVSKRWMPLVMGKDGQTFNFHAYTFSTVDNVLKALKRRDIFIEPSWRYADPQKDLLTGDEWHQSKPMICRALGISMDPATTLQNLVSELDSTYRTVAQRFHLNPDITIEDERLKLTPLEKDEEPPSLEHLRKLFSKRLPRIELPELILEVANRTHFTEALTHISEKSARADDIDISLCAVLMAEACNTGFEPLIQPDVRALKRDRLSWVSQNYIRDETLTKANTILVNAYNKLPIVKSWGDGTMAAADGLRFIVAVKTLYAGPNPKYFPQRKGITWNNLLSDKLVGLNDIPVPGTLKDSLSLLALVLEQQTDIQPSEIMTDTGSYSDVVFGLFRLLGYRFSPRLADLGGQRLWRVDPEADYGELNAVSTNRIRLNKVTPQWEDILRFIGSLQLGKLSARDAMRVLQSGSNQSSLAKAIAEIGRIDKTIHLLTYIDDIEKRRMILKQLNRVEGRHNLAREVFYGRRGEMRQKYREGQEDQLGALGLMLNVIVYWNALYMQQVVDQLQQEGMKIDPDDLSRALPLLFSHINMNGKYTFTIPKEVKNGELRPLRDVPRDTAEPLS</sequence>
<keyword evidence="2" id="KW-0815">Transposition</keyword>
<dbReference type="InterPro" id="IPR047653">
    <property type="entry name" value="Tn3-like_transpos"/>
</dbReference>
<dbReference type="GO" id="GO:0003677">
    <property type="term" value="F:DNA binding"/>
    <property type="evidence" value="ECO:0007669"/>
    <property type="project" value="UniProtKB-KW"/>
</dbReference>
<evidence type="ECO:0000256" key="4">
    <source>
        <dbReference type="ARBA" id="ARBA00023172"/>
    </source>
</evidence>
<dbReference type="eggNOG" id="COG4644">
    <property type="taxonomic scope" value="Bacteria"/>
</dbReference>
<dbReference type="Proteomes" id="UP000030675">
    <property type="component" value="Unassembled WGS sequence"/>
</dbReference>
<dbReference type="InterPro" id="IPR025296">
    <property type="entry name" value="DUF4158"/>
</dbReference>
<dbReference type="NCBIfam" id="NF033527">
    <property type="entry name" value="transpos_Tn3"/>
    <property type="match status" value="1"/>
</dbReference>
<evidence type="ECO:0000256" key="3">
    <source>
        <dbReference type="ARBA" id="ARBA00023125"/>
    </source>
</evidence>
<evidence type="ECO:0000313" key="8">
    <source>
        <dbReference type="Proteomes" id="UP000030675"/>
    </source>
</evidence>
<dbReference type="HOGENOM" id="CLU_009098_14_1_6"/>
<evidence type="ECO:0000313" key="7">
    <source>
        <dbReference type="EMBL" id="GAD31338.1"/>
    </source>
</evidence>
<feature type="domain" description="Tn3 transposase DDE" evidence="5">
    <location>
        <begin position="581"/>
        <end position="970"/>
    </location>
</feature>
<dbReference type="AlphaFoldDB" id="V5F5Y7"/>
<proteinExistence type="inferred from homology"/>
<comment type="similarity">
    <text evidence="1">Belongs to the transposase 7 family.</text>
</comment>
<keyword evidence="4" id="KW-0233">DNA recombination</keyword>
<organism evidence="7 8">
    <name type="scientific">Photobacterium leiognathi lrivu.4.1</name>
    <dbReference type="NCBI Taxonomy" id="1248232"/>
    <lineage>
        <taxon>Bacteria</taxon>
        <taxon>Pseudomonadati</taxon>
        <taxon>Pseudomonadota</taxon>
        <taxon>Gammaproteobacteria</taxon>
        <taxon>Vibrionales</taxon>
        <taxon>Vibrionaceae</taxon>
        <taxon>Photobacterium</taxon>
    </lineage>
</organism>
<dbReference type="InterPro" id="IPR002513">
    <property type="entry name" value="Tn3_Tnp_DDE_dom"/>
</dbReference>
<evidence type="ECO:0000259" key="5">
    <source>
        <dbReference type="Pfam" id="PF01526"/>
    </source>
</evidence>
<dbReference type="Pfam" id="PF13700">
    <property type="entry name" value="DUF4158"/>
    <property type="match status" value="1"/>
</dbReference>
<protein>
    <submittedName>
        <fullName evidence="7">Transposase</fullName>
    </submittedName>
</protein>
<dbReference type="EMBL" id="DF196820">
    <property type="protein sequence ID" value="GAD31338.1"/>
    <property type="molecule type" value="Genomic_DNA"/>
</dbReference>
<dbReference type="GO" id="GO:0006313">
    <property type="term" value="P:DNA transposition"/>
    <property type="evidence" value="ECO:0007669"/>
    <property type="project" value="InterPro"/>
</dbReference>
<dbReference type="GO" id="GO:0004803">
    <property type="term" value="F:transposase activity"/>
    <property type="evidence" value="ECO:0007669"/>
    <property type="project" value="InterPro"/>
</dbReference>
<dbReference type="Pfam" id="PF01526">
    <property type="entry name" value="DDE_Tnp_Tn3"/>
    <property type="match status" value="1"/>
</dbReference>
<name>V5F5Y7_PHOLE</name>
<evidence type="ECO:0000256" key="1">
    <source>
        <dbReference type="ARBA" id="ARBA00009402"/>
    </source>
</evidence>
<evidence type="ECO:0000256" key="2">
    <source>
        <dbReference type="ARBA" id="ARBA00022578"/>
    </source>
</evidence>
<gene>
    <name evidence="7" type="ORF">PLEI_2996</name>
</gene>
<feature type="domain" description="DUF4158" evidence="6">
    <location>
        <begin position="8"/>
        <end position="170"/>
    </location>
</feature>
<evidence type="ECO:0000259" key="6">
    <source>
        <dbReference type="Pfam" id="PF13700"/>
    </source>
</evidence>